<keyword evidence="2" id="KW-0805">Transcription regulation</keyword>
<evidence type="ECO:0000313" key="9">
    <source>
        <dbReference type="RefSeq" id="XP_009785671.1"/>
    </source>
</evidence>
<keyword evidence="8" id="KW-1185">Reference proteome</keyword>
<dbReference type="PRINTS" id="PR00404">
    <property type="entry name" value="MADSDOMAIN"/>
</dbReference>
<dbReference type="InterPro" id="IPR050142">
    <property type="entry name" value="MADS-box/MEF2_TF"/>
</dbReference>
<dbReference type="InterPro" id="IPR036879">
    <property type="entry name" value="TF_MADSbox_sf"/>
</dbReference>
<dbReference type="RefSeq" id="XP_009785671.1">
    <property type="nucleotide sequence ID" value="XM_009787369.1"/>
</dbReference>
<keyword evidence="3" id="KW-0238">DNA-binding</keyword>
<gene>
    <name evidence="9" type="primary">LOC104233906</name>
</gene>
<accession>A0A1U7X7L6</accession>
<dbReference type="GO" id="GO:0045944">
    <property type="term" value="P:positive regulation of transcription by RNA polymerase II"/>
    <property type="evidence" value="ECO:0007669"/>
    <property type="project" value="InterPro"/>
</dbReference>
<keyword evidence="5" id="KW-0539">Nucleus</keyword>
<dbReference type="Gene3D" id="3.40.1810.10">
    <property type="entry name" value="Transcription factor, MADS-box"/>
    <property type="match status" value="1"/>
</dbReference>
<dbReference type="GO" id="GO:0000977">
    <property type="term" value="F:RNA polymerase II transcription regulatory region sequence-specific DNA binding"/>
    <property type="evidence" value="ECO:0007669"/>
    <property type="project" value="InterPro"/>
</dbReference>
<dbReference type="GO" id="GO:0005634">
    <property type="term" value="C:nucleus"/>
    <property type="evidence" value="ECO:0007669"/>
    <property type="project" value="UniProtKB-SubCell"/>
</dbReference>
<comment type="subcellular location">
    <subcellularLocation>
        <location evidence="1">Nucleus</location>
    </subcellularLocation>
</comment>
<dbReference type="SMART" id="SM00432">
    <property type="entry name" value="MADS"/>
    <property type="match status" value="1"/>
</dbReference>
<feature type="domain" description="MADS-box" evidence="6">
    <location>
        <begin position="1"/>
        <end position="61"/>
    </location>
</feature>
<organism evidence="8 9">
    <name type="scientific">Nicotiana sylvestris</name>
    <name type="common">Wood tobacco</name>
    <name type="synonym">South American tobacco</name>
    <dbReference type="NCBI Taxonomy" id="4096"/>
    <lineage>
        <taxon>Eukaryota</taxon>
        <taxon>Viridiplantae</taxon>
        <taxon>Streptophyta</taxon>
        <taxon>Embryophyta</taxon>
        <taxon>Tracheophyta</taxon>
        <taxon>Spermatophyta</taxon>
        <taxon>Magnoliopsida</taxon>
        <taxon>eudicotyledons</taxon>
        <taxon>Gunneridae</taxon>
        <taxon>Pentapetalae</taxon>
        <taxon>asterids</taxon>
        <taxon>lamiids</taxon>
        <taxon>Solanales</taxon>
        <taxon>Solanaceae</taxon>
        <taxon>Nicotianoideae</taxon>
        <taxon>Nicotianeae</taxon>
        <taxon>Nicotiana</taxon>
    </lineage>
</organism>
<evidence type="ECO:0000259" key="6">
    <source>
        <dbReference type="PROSITE" id="PS50066"/>
    </source>
</evidence>
<feature type="domain" description="K-box" evidence="7">
    <location>
        <begin position="86"/>
        <end position="176"/>
    </location>
</feature>
<dbReference type="CDD" id="cd00265">
    <property type="entry name" value="MADS_MEF2_like"/>
    <property type="match status" value="1"/>
</dbReference>
<dbReference type="GO" id="GO:0046983">
    <property type="term" value="F:protein dimerization activity"/>
    <property type="evidence" value="ECO:0007669"/>
    <property type="project" value="InterPro"/>
</dbReference>
<proteinExistence type="predicted"/>
<evidence type="ECO:0000256" key="1">
    <source>
        <dbReference type="ARBA" id="ARBA00004123"/>
    </source>
</evidence>
<reference evidence="8" key="1">
    <citation type="journal article" date="2013" name="Genome Biol.">
        <title>Reference genomes and transcriptomes of Nicotiana sylvestris and Nicotiana tomentosiformis.</title>
        <authorList>
            <person name="Sierro N."/>
            <person name="Battey J.N."/>
            <person name="Ouadi S."/>
            <person name="Bovet L."/>
            <person name="Goepfert S."/>
            <person name="Bakaher N."/>
            <person name="Peitsch M.C."/>
            <person name="Ivanov N.V."/>
        </authorList>
    </citation>
    <scope>NUCLEOTIDE SEQUENCE [LARGE SCALE GENOMIC DNA]</scope>
</reference>
<dbReference type="InterPro" id="IPR033896">
    <property type="entry name" value="MEF2-like_N"/>
</dbReference>
<dbReference type="PANTHER" id="PTHR48019">
    <property type="entry name" value="SERUM RESPONSE FACTOR HOMOLOG"/>
    <property type="match status" value="1"/>
</dbReference>
<dbReference type="Pfam" id="PF00319">
    <property type="entry name" value="SRF-TF"/>
    <property type="match status" value="1"/>
</dbReference>
<evidence type="ECO:0000256" key="5">
    <source>
        <dbReference type="ARBA" id="ARBA00023242"/>
    </source>
</evidence>
<dbReference type="PROSITE" id="PS00350">
    <property type="entry name" value="MADS_BOX_1"/>
    <property type="match status" value="1"/>
</dbReference>
<dbReference type="InterPro" id="IPR002487">
    <property type="entry name" value="TF_Kbox"/>
</dbReference>
<evidence type="ECO:0000256" key="3">
    <source>
        <dbReference type="ARBA" id="ARBA00023125"/>
    </source>
</evidence>
<dbReference type="Pfam" id="PF01486">
    <property type="entry name" value="K-box"/>
    <property type="match status" value="1"/>
</dbReference>
<sequence length="277" mass="31183">MAREKIKIKKIDNITARQVTFSKRRRGLFKKAAELSVLCDADVALIIFSATGKLFEYASSSMEDILGKYKLHLTSLEKDDQPSLDLQLENSLNTNLIKELADKNRELRQMKGEELEGLSLEKLQQIEKRLETGLTRVLEIKGTKIMGEITKLQRKGAVLMEENKQLKQKMAMMNEGELPLLTDLDCMVMEEGQSSDQSITTNVSTSGPPPEDDCSNAFLKLGTSRRNKFCYGAIAKVLFIPCLPGIVQFIKLLQQCNALRIFGINDWAIQTLPLLLD</sequence>
<reference evidence="9" key="2">
    <citation type="submission" date="2025-08" db="UniProtKB">
        <authorList>
            <consortium name="RefSeq"/>
        </authorList>
    </citation>
    <scope>IDENTIFICATION</scope>
    <source>
        <tissue evidence="9">Leaf</tissue>
    </source>
</reference>
<protein>
    <submittedName>
        <fullName evidence="9">MADS-box protein AGL24-like isoform X1</fullName>
    </submittedName>
</protein>
<dbReference type="SUPFAM" id="SSF55455">
    <property type="entry name" value="SRF-like"/>
    <property type="match status" value="1"/>
</dbReference>
<keyword evidence="4" id="KW-0804">Transcription</keyword>
<dbReference type="eggNOG" id="KOG0014">
    <property type="taxonomic scope" value="Eukaryota"/>
</dbReference>
<evidence type="ECO:0000256" key="2">
    <source>
        <dbReference type="ARBA" id="ARBA00023015"/>
    </source>
</evidence>
<dbReference type="Proteomes" id="UP000189701">
    <property type="component" value="Unplaced"/>
</dbReference>
<dbReference type="PROSITE" id="PS51297">
    <property type="entry name" value="K_BOX"/>
    <property type="match status" value="1"/>
</dbReference>
<dbReference type="AlphaFoldDB" id="A0A1U7X7L6"/>
<dbReference type="GO" id="GO:0003700">
    <property type="term" value="F:DNA-binding transcription factor activity"/>
    <property type="evidence" value="ECO:0007669"/>
    <property type="project" value="InterPro"/>
</dbReference>
<dbReference type="InterPro" id="IPR002100">
    <property type="entry name" value="TF_MADSbox"/>
</dbReference>
<dbReference type="FunFam" id="3.40.1810.10:FF:000007">
    <property type="entry name" value="Transcription factor, MADS-box"/>
    <property type="match status" value="1"/>
</dbReference>
<name>A0A1U7X7L6_NICSY</name>
<dbReference type="PROSITE" id="PS50066">
    <property type="entry name" value="MADS_BOX_2"/>
    <property type="match status" value="1"/>
</dbReference>
<evidence type="ECO:0000259" key="7">
    <source>
        <dbReference type="PROSITE" id="PS51297"/>
    </source>
</evidence>
<evidence type="ECO:0000256" key="4">
    <source>
        <dbReference type="ARBA" id="ARBA00023163"/>
    </source>
</evidence>
<evidence type="ECO:0000313" key="8">
    <source>
        <dbReference type="Proteomes" id="UP000189701"/>
    </source>
</evidence>